<evidence type="ECO:0000256" key="1">
    <source>
        <dbReference type="ARBA" id="ARBA00004651"/>
    </source>
</evidence>
<dbReference type="PANTHER" id="PTHR30287">
    <property type="entry name" value="MEMBRANE COMPONENT OF PREDICTED ABC SUPERFAMILY METABOLITE UPTAKE TRANSPORTER"/>
    <property type="match status" value="1"/>
</dbReference>
<keyword evidence="3 6" id="KW-0812">Transmembrane</keyword>
<evidence type="ECO:0000256" key="6">
    <source>
        <dbReference type="SAM" id="Phobius"/>
    </source>
</evidence>
<keyword evidence="4 6" id="KW-1133">Transmembrane helix</keyword>
<evidence type="ECO:0000256" key="5">
    <source>
        <dbReference type="ARBA" id="ARBA00023136"/>
    </source>
</evidence>
<comment type="subcellular location">
    <subcellularLocation>
        <location evidence="1">Cell membrane</location>
        <topology evidence="1">Multi-pass membrane protein</topology>
    </subcellularLocation>
</comment>
<evidence type="ECO:0000256" key="4">
    <source>
        <dbReference type="ARBA" id="ARBA00022989"/>
    </source>
</evidence>
<protein>
    <submittedName>
        <fullName evidence="9">Putative ABC transport system permease protein</fullName>
    </submittedName>
</protein>
<keyword evidence="5 6" id="KW-0472">Membrane</keyword>
<comment type="caution">
    <text evidence="9">The sequence shown here is derived from an EMBL/GenBank/DDBJ whole genome shotgun (WGS) entry which is preliminary data.</text>
</comment>
<feature type="transmembrane region" description="Helical" evidence="6">
    <location>
        <begin position="337"/>
        <end position="361"/>
    </location>
</feature>
<dbReference type="PANTHER" id="PTHR30287:SF2">
    <property type="entry name" value="BLL1001 PROTEIN"/>
    <property type="match status" value="1"/>
</dbReference>
<evidence type="ECO:0000256" key="3">
    <source>
        <dbReference type="ARBA" id="ARBA00022692"/>
    </source>
</evidence>
<dbReference type="InterPro" id="IPR003838">
    <property type="entry name" value="ABC3_permease_C"/>
</dbReference>
<feature type="transmembrane region" description="Helical" evidence="6">
    <location>
        <begin position="764"/>
        <end position="797"/>
    </location>
</feature>
<dbReference type="EMBL" id="JACHXQ010000004">
    <property type="protein sequence ID" value="MBB3184082.1"/>
    <property type="molecule type" value="Genomic_DNA"/>
</dbReference>
<organism evidence="9 10">
    <name type="scientific">Halomonas fontilapidosi</name>
    <dbReference type="NCBI Taxonomy" id="616675"/>
    <lineage>
        <taxon>Bacteria</taxon>
        <taxon>Pseudomonadati</taxon>
        <taxon>Pseudomonadota</taxon>
        <taxon>Gammaproteobacteria</taxon>
        <taxon>Oceanospirillales</taxon>
        <taxon>Halomonadaceae</taxon>
        <taxon>Halomonas</taxon>
    </lineage>
</organism>
<evidence type="ECO:0000256" key="2">
    <source>
        <dbReference type="ARBA" id="ARBA00022475"/>
    </source>
</evidence>
<accession>A0A7W5GZB2</accession>
<dbReference type="AlphaFoldDB" id="A0A7W5GZB2"/>
<evidence type="ECO:0000259" key="8">
    <source>
        <dbReference type="Pfam" id="PF12704"/>
    </source>
</evidence>
<feature type="transmembrane region" description="Helical" evidence="6">
    <location>
        <begin position="240"/>
        <end position="261"/>
    </location>
</feature>
<name>A0A7W5GZB2_9GAMM</name>
<feature type="transmembrane region" description="Helical" evidence="6">
    <location>
        <begin position="715"/>
        <end position="734"/>
    </location>
</feature>
<feature type="transmembrane region" description="Helical" evidence="6">
    <location>
        <begin position="415"/>
        <end position="444"/>
    </location>
</feature>
<dbReference type="RefSeq" id="WP_183314024.1">
    <property type="nucleotide sequence ID" value="NZ_JACHXQ010000004.1"/>
</dbReference>
<evidence type="ECO:0000313" key="10">
    <source>
        <dbReference type="Proteomes" id="UP000563050"/>
    </source>
</evidence>
<reference evidence="9 10" key="1">
    <citation type="submission" date="2020-08" db="EMBL/GenBank/DDBJ databases">
        <title>Genomic Encyclopedia of Type Strains, Phase III (KMG-III): the genomes of soil and plant-associated and newly described type strains.</title>
        <authorList>
            <person name="Whitman W."/>
        </authorList>
    </citation>
    <scope>NUCLEOTIDE SEQUENCE [LARGE SCALE GENOMIC DNA]</scope>
    <source>
        <strain evidence="9 10">CECT 7341</strain>
    </source>
</reference>
<gene>
    <name evidence="9" type="ORF">FHR95_001642</name>
</gene>
<evidence type="ECO:0000259" key="7">
    <source>
        <dbReference type="Pfam" id="PF02687"/>
    </source>
</evidence>
<dbReference type="GO" id="GO:0005886">
    <property type="term" value="C:plasma membrane"/>
    <property type="evidence" value="ECO:0007669"/>
    <property type="project" value="UniProtKB-SubCell"/>
</dbReference>
<feature type="transmembrane region" description="Helical" evidence="6">
    <location>
        <begin position="281"/>
        <end position="308"/>
    </location>
</feature>
<dbReference type="Proteomes" id="UP000563050">
    <property type="component" value="Unassembled WGS sequence"/>
</dbReference>
<feature type="transmembrane region" description="Helical" evidence="6">
    <location>
        <begin position="809"/>
        <end position="828"/>
    </location>
</feature>
<dbReference type="InterPro" id="IPR038766">
    <property type="entry name" value="Membrane_comp_ABC_pdt"/>
</dbReference>
<evidence type="ECO:0000313" key="9">
    <source>
        <dbReference type="EMBL" id="MBB3184082.1"/>
    </source>
</evidence>
<sequence length="845" mass="88841">MRLILTALATLLSHYKRHPGQLAMLLLGLWVAGALWSGVQAINASARDSYARAEALFTTGLDRLERRDGEPLEREDFVTLRRAGLPVSPLIEGRVVASTGERLTVVGIDPLTLPGDSAFATAGSGGELTAFFTPPWQTRVAPDTAPRLGLERQAAPGAEPVLADGRQLPPLAIAPSLPPDTLVVDIAVAARLLERGSALSRLVTAPDALETPPKGYRLSRAESLVDPGELTESFHLNLTAMALLALIVGLFIVQAALGLALEQRLGLLRTLRALGVPGRTLVALLALELALLGVIGALAGITSGVWLARVLLPDVAATLQSLYGAAVGTQLRLPWHYWLGGLGVTLGGLFVAGSGMLWRAARLGVLGLGQAQAWRAGFQRQLRGQVLAGTLAAAVALAVWSWLATRPAGEGLVAGFVLIAALMLACALWLSPLLAAGLAGLGGLARHHPLTQWALADLQLQLPRLSLAMMALLIALSANLGVGSMVGGFRLTFLDWLDQRLTADLYLRPPAEQFDAVQAWLEERDEVAALLPTANAETTLLEVRAGGDGRRLEVPVSLFGITPGARLTPTWPLLATRAGRDAAWTALEEGDAFINEQLALGQGIGPGDRLVLSAPGGRQPVTVAAVYPDYGNPRGEVLFASATLRERFAAAPGSLGIVLAASAPSGEHETEARSTALSQALTERFALDSQALIDQREVKALSTEIFERTFAITRALNALTLAVAALALLASLLAQARERRRRLAPLWALGVTRARLANIQLGQLGGAALVTGLAAIPLGIAITACLVAVINVAAFGWRLPLHVFPGEMALTLATALGVALLAAILPVLKLWRTPPRTLLAEEEAT</sequence>
<proteinExistence type="predicted"/>
<feature type="transmembrane region" description="Helical" evidence="6">
    <location>
        <begin position="465"/>
        <end position="489"/>
    </location>
</feature>
<keyword evidence="2" id="KW-1003">Cell membrane</keyword>
<keyword evidence="10" id="KW-1185">Reference proteome</keyword>
<feature type="transmembrane region" description="Helical" evidence="6">
    <location>
        <begin position="382"/>
        <end position="403"/>
    </location>
</feature>
<feature type="domain" description="ABC3 transporter permease C-terminal" evidence="7">
    <location>
        <begin position="717"/>
        <end position="835"/>
    </location>
</feature>
<dbReference type="Pfam" id="PF12704">
    <property type="entry name" value="MacB_PCD"/>
    <property type="match status" value="1"/>
</dbReference>
<dbReference type="InterPro" id="IPR025857">
    <property type="entry name" value="MacB_PCD"/>
</dbReference>
<feature type="domain" description="ABC3 transporter permease C-terminal" evidence="7">
    <location>
        <begin position="241"/>
        <end position="357"/>
    </location>
</feature>
<feature type="domain" description="MacB-like periplasmic core" evidence="8">
    <location>
        <begin position="467"/>
        <end position="661"/>
    </location>
</feature>
<dbReference type="Pfam" id="PF02687">
    <property type="entry name" value="FtsX"/>
    <property type="match status" value="2"/>
</dbReference>